<comment type="subcellular location">
    <subcellularLocation>
        <location evidence="1">Membrane</location>
        <topology evidence="1">Multi-pass membrane protein</topology>
    </subcellularLocation>
</comment>
<feature type="chain" id="PRO_5035103501" description="Chloride channel CLIC-like protein 1" evidence="8">
    <location>
        <begin position="20"/>
        <end position="497"/>
    </location>
</feature>
<dbReference type="RefSeq" id="XP_024082703.1">
    <property type="nucleotide sequence ID" value="XM_024226935.1"/>
</dbReference>
<reference evidence="9" key="1">
    <citation type="submission" date="2022-01" db="UniProtKB">
        <authorList>
            <consortium name="EnsemblMetazoa"/>
        </authorList>
    </citation>
    <scope>IDENTIFICATION</scope>
</reference>
<dbReference type="GO" id="GO:0005254">
    <property type="term" value="F:chloride channel activity"/>
    <property type="evidence" value="ECO:0007669"/>
    <property type="project" value="TreeGrafter"/>
</dbReference>
<dbReference type="EnsemblMetazoa" id="XM_024226934.1">
    <property type="protein sequence ID" value="XP_024082702.1"/>
    <property type="gene ID" value="LOC106663237"/>
</dbReference>
<dbReference type="PANTHER" id="PTHR34093">
    <property type="entry name" value="CHLORIDE CHANNEL CLIC-LIKE PROTEIN 1"/>
    <property type="match status" value="1"/>
</dbReference>
<evidence type="ECO:0000256" key="2">
    <source>
        <dbReference type="ARBA" id="ARBA00005944"/>
    </source>
</evidence>
<dbReference type="GO" id="GO:0016020">
    <property type="term" value="C:membrane"/>
    <property type="evidence" value="ECO:0007669"/>
    <property type="project" value="UniProtKB-SubCell"/>
</dbReference>
<dbReference type="KEGG" id="clec:106663237"/>
<evidence type="ECO:0000256" key="6">
    <source>
        <dbReference type="ARBA" id="ARBA00023136"/>
    </source>
</evidence>
<keyword evidence="6 7" id="KW-0472">Membrane</keyword>
<dbReference type="InterPro" id="IPR009231">
    <property type="entry name" value="Chloride_chnl_CLIC-like"/>
</dbReference>
<proteinExistence type="inferred from homology"/>
<dbReference type="AlphaFoldDB" id="A0A8I6SQ02"/>
<feature type="transmembrane region" description="Helical" evidence="7">
    <location>
        <begin position="168"/>
        <end position="187"/>
    </location>
</feature>
<feature type="transmembrane region" description="Helical" evidence="7">
    <location>
        <begin position="288"/>
        <end position="314"/>
    </location>
</feature>
<keyword evidence="5 7" id="KW-1133">Transmembrane helix</keyword>
<evidence type="ECO:0000256" key="7">
    <source>
        <dbReference type="SAM" id="Phobius"/>
    </source>
</evidence>
<dbReference type="EnsemblMetazoa" id="XM_024226935.1">
    <property type="protein sequence ID" value="XP_024082703.1"/>
    <property type="gene ID" value="LOC106663237"/>
</dbReference>
<protein>
    <recommendedName>
        <fullName evidence="3">Chloride channel CLIC-like protein 1</fullName>
    </recommendedName>
</protein>
<feature type="transmembrane region" description="Helical" evidence="7">
    <location>
        <begin position="142"/>
        <end position="161"/>
    </location>
</feature>
<evidence type="ECO:0000256" key="4">
    <source>
        <dbReference type="ARBA" id="ARBA00022692"/>
    </source>
</evidence>
<organism evidence="9 10">
    <name type="scientific">Cimex lectularius</name>
    <name type="common">Bed bug</name>
    <name type="synonym">Acanthia lectularia</name>
    <dbReference type="NCBI Taxonomy" id="79782"/>
    <lineage>
        <taxon>Eukaryota</taxon>
        <taxon>Metazoa</taxon>
        <taxon>Ecdysozoa</taxon>
        <taxon>Arthropoda</taxon>
        <taxon>Hexapoda</taxon>
        <taxon>Insecta</taxon>
        <taxon>Pterygota</taxon>
        <taxon>Neoptera</taxon>
        <taxon>Paraneoptera</taxon>
        <taxon>Hemiptera</taxon>
        <taxon>Heteroptera</taxon>
        <taxon>Panheteroptera</taxon>
        <taxon>Cimicomorpha</taxon>
        <taxon>Cimicidae</taxon>
        <taxon>Cimex</taxon>
    </lineage>
</organism>
<evidence type="ECO:0000256" key="3">
    <source>
        <dbReference type="ARBA" id="ARBA00015571"/>
    </source>
</evidence>
<dbReference type="Proteomes" id="UP000494040">
    <property type="component" value="Unassembled WGS sequence"/>
</dbReference>
<keyword evidence="10" id="KW-1185">Reference proteome</keyword>
<feature type="signal peptide" evidence="8">
    <location>
        <begin position="1"/>
        <end position="19"/>
    </location>
</feature>
<evidence type="ECO:0000313" key="9">
    <source>
        <dbReference type="EnsemblMetazoa" id="XP_024082703.1"/>
    </source>
</evidence>
<dbReference type="RefSeq" id="XP_024082702.1">
    <property type="nucleotide sequence ID" value="XM_024226934.1"/>
</dbReference>
<dbReference type="GO" id="GO:0005783">
    <property type="term" value="C:endoplasmic reticulum"/>
    <property type="evidence" value="ECO:0007669"/>
    <property type="project" value="TreeGrafter"/>
</dbReference>
<accession>A0A8I6SQ02</accession>
<evidence type="ECO:0000256" key="8">
    <source>
        <dbReference type="SAM" id="SignalP"/>
    </source>
</evidence>
<evidence type="ECO:0000256" key="5">
    <source>
        <dbReference type="ARBA" id="ARBA00022989"/>
    </source>
</evidence>
<keyword evidence="8" id="KW-0732">Signal</keyword>
<evidence type="ECO:0000313" key="10">
    <source>
        <dbReference type="Proteomes" id="UP000494040"/>
    </source>
</evidence>
<dbReference type="GeneID" id="106663237"/>
<name>A0A8I6SQ02_CIMLE</name>
<sequence>MRWAVGLVWYTFFFVEVSSAGEQSWLPGMFGEGGSDAKQERSCDESACTIYMMRFLNHLLRRTNLQGIHLAPGMDVKVPMKLYFNSTSLQIIQAYATKRRHEYTWADLDKAMFLLFEEKLAQHAEEIEETPRFFQPDIRPEFIIVVVIGSIVLIAFWLVLTGVSLTKTFLLVFTIAFSIGLGFTWWIEIEEKRIEALVTLAEMNSIPEECISTSSTYMNQIKTWLFGSSKKCKQYHWAQVDPMKKVVFSNVLAKTFTSMCMTPLPIIGDALGHMTANYTSRLSWLSEVIAWIIVPIVSPIFALMCIIFLMTIILGRGFRVSLPFFSYSSQPVVEPIREPVKVTARQKKFLKTARHSIKDSNFSRNYFLVQKSRSEGNFLEDKTRSYYERHPVKKAIRQRSDLTLSHFDQPRRLRQKMKKNMFKDSESEESSYQDKIEYKQPSSKFVPTRIDSDCMEESEYSMINYDERSSTSGQSDIAVIPETETELDETRVLKAIN</sequence>
<evidence type="ECO:0000256" key="1">
    <source>
        <dbReference type="ARBA" id="ARBA00004141"/>
    </source>
</evidence>
<comment type="similarity">
    <text evidence="2">Belongs to the chloride channel MCLC family.</text>
</comment>
<keyword evidence="4 7" id="KW-0812">Transmembrane</keyword>
<dbReference type="OrthoDB" id="5837849at2759"/>
<dbReference type="PANTHER" id="PTHR34093:SF1">
    <property type="entry name" value="CHLORIDE CHANNEL CLIC-LIKE PROTEIN 1"/>
    <property type="match status" value="1"/>
</dbReference>